<gene>
    <name evidence="1" type="ORF">SAMN05216369_3184</name>
</gene>
<dbReference type="EMBL" id="FRAQ01000004">
    <property type="protein sequence ID" value="SHK80675.1"/>
    <property type="molecule type" value="Genomic_DNA"/>
</dbReference>
<dbReference type="RefSeq" id="WP_072799304.1">
    <property type="nucleotide sequence ID" value="NZ_FRAQ01000004.1"/>
</dbReference>
<dbReference type="GO" id="GO:0016655">
    <property type="term" value="F:oxidoreductase activity, acting on NAD(P)H, quinone or similar compound as acceptor"/>
    <property type="evidence" value="ECO:0007669"/>
    <property type="project" value="UniProtKB-ARBA"/>
</dbReference>
<evidence type="ECO:0000313" key="2">
    <source>
        <dbReference type="Proteomes" id="UP000184497"/>
    </source>
</evidence>
<proteinExistence type="predicted"/>
<accession>A0A1M6VH54</accession>
<sequence>MDRKKKLLVVSHAPSPNTLTLRNAVAQGAGHEDIENVEVTVLAPFDAGPDDVLACDAIILGTTENLGYMSGALKDFFDRSYYPCLEKTQGLPFGYYIRAGHDGTGTQRAIESITTGLRWKAVQEPLICRGEYRDEFEEQCRELGMYVAASLDAGLF</sequence>
<reference evidence="2" key="1">
    <citation type="submission" date="2016-11" db="EMBL/GenBank/DDBJ databases">
        <authorList>
            <person name="Varghese N."/>
            <person name="Submissions S."/>
        </authorList>
    </citation>
    <scope>NUCLEOTIDE SEQUENCE [LARGE SCALE GENOMIC DNA]</scope>
    <source>
        <strain evidence="2">CGMCC 1.10835</strain>
    </source>
</reference>
<evidence type="ECO:0008006" key="3">
    <source>
        <dbReference type="Google" id="ProtNLM"/>
    </source>
</evidence>
<dbReference type="STRING" id="564117.SAMN05216369_3184"/>
<protein>
    <recommendedName>
        <fullName evidence="3">Multimeric flavodoxin WrbA</fullName>
    </recommendedName>
</protein>
<organism evidence="1 2">
    <name type="scientific">Marinobacter antarcticus</name>
    <dbReference type="NCBI Taxonomy" id="564117"/>
    <lineage>
        <taxon>Bacteria</taxon>
        <taxon>Pseudomonadati</taxon>
        <taxon>Pseudomonadota</taxon>
        <taxon>Gammaproteobacteria</taxon>
        <taxon>Pseudomonadales</taxon>
        <taxon>Marinobacteraceae</taxon>
        <taxon>Marinobacter</taxon>
    </lineage>
</organism>
<dbReference type="Proteomes" id="UP000184497">
    <property type="component" value="Unassembled WGS sequence"/>
</dbReference>
<dbReference type="SUPFAM" id="SSF52218">
    <property type="entry name" value="Flavoproteins"/>
    <property type="match status" value="1"/>
</dbReference>
<dbReference type="OrthoDB" id="5736081at2"/>
<evidence type="ECO:0000313" key="1">
    <source>
        <dbReference type="EMBL" id="SHK80675.1"/>
    </source>
</evidence>
<keyword evidence="2" id="KW-1185">Reference proteome</keyword>
<dbReference type="AlphaFoldDB" id="A0A1M6VH54"/>
<dbReference type="Gene3D" id="3.40.50.360">
    <property type="match status" value="1"/>
</dbReference>
<name>A0A1M6VH54_9GAMM</name>
<dbReference type="InterPro" id="IPR029039">
    <property type="entry name" value="Flavoprotein-like_sf"/>
</dbReference>